<evidence type="ECO:0000313" key="1">
    <source>
        <dbReference type="EMBL" id="KOF78594.1"/>
    </source>
</evidence>
<organism evidence="1">
    <name type="scientific">Octopus bimaculoides</name>
    <name type="common">California two-spotted octopus</name>
    <dbReference type="NCBI Taxonomy" id="37653"/>
    <lineage>
        <taxon>Eukaryota</taxon>
        <taxon>Metazoa</taxon>
        <taxon>Spiralia</taxon>
        <taxon>Lophotrochozoa</taxon>
        <taxon>Mollusca</taxon>
        <taxon>Cephalopoda</taxon>
        <taxon>Coleoidea</taxon>
        <taxon>Octopodiformes</taxon>
        <taxon>Octopoda</taxon>
        <taxon>Incirrata</taxon>
        <taxon>Octopodidae</taxon>
        <taxon>Octopus</taxon>
    </lineage>
</organism>
<dbReference type="EMBL" id="KQ421018">
    <property type="protein sequence ID" value="KOF78594.1"/>
    <property type="molecule type" value="Genomic_DNA"/>
</dbReference>
<accession>A0A0L8GP04</accession>
<proteinExistence type="predicted"/>
<name>A0A0L8GP04_OCTBM</name>
<protein>
    <submittedName>
        <fullName evidence="1">Uncharacterized protein</fullName>
    </submittedName>
</protein>
<dbReference type="AlphaFoldDB" id="A0A0L8GP04"/>
<gene>
    <name evidence="1" type="ORF">OCBIM_22030540mg</name>
</gene>
<reference evidence="1" key="1">
    <citation type="submission" date="2015-07" db="EMBL/GenBank/DDBJ databases">
        <title>MeaNS - Measles Nucleotide Surveillance Program.</title>
        <authorList>
            <person name="Tran T."/>
            <person name="Druce J."/>
        </authorList>
    </citation>
    <scope>NUCLEOTIDE SEQUENCE</scope>
    <source>
        <strain evidence="1">UCB-OBI-ISO-001</strain>
        <tissue evidence="1">Gonad</tissue>
    </source>
</reference>
<sequence>MPLTGSVALKYFLNVCVASFKKSIEKIKIKTLAKPKLTAANAQRIIGKKELLNNTILQIISRFQNVQFLKYIFSFFWLKLYTNFLMLLLEFPSNHSVFLRHSNTYFHWLLVFTGSFM</sequence>